<feature type="compositionally biased region" description="Polar residues" evidence="3">
    <location>
        <begin position="287"/>
        <end position="296"/>
    </location>
</feature>
<dbReference type="InterPro" id="IPR000504">
    <property type="entry name" value="RRM_dom"/>
</dbReference>
<dbReference type="eggNOG" id="ENOG502QXGP">
    <property type="taxonomic scope" value="Eukaryota"/>
</dbReference>
<evidence type="ECO:0000313" key="6">
    <source>
        <dbReference type="Proteomes" id="UP000008281"/>
    </source>
</evidence>
<dbReference type="Pfam" id="PF00076">
    <property type="entry name" value="RRM_1"/>
    <property type="match status" value="1"/>
</dbReference>
<feature type="domain" description="RRM" evidence="4">
    <location>
        <begin position="169"/>
        <end position="255"/>
    </location>
</feature>
<dbReference type="GO" id="GO:0000398">
    <property type="term" value="P:mRNA splicing, via spliceosome"/>
    <property type="evidence" value="ECO:0007669"/>
    <property type="project" value="TreeGrafter"/>
</dbReference>
<proteinExistence type="predicted"/>
<dbReference type="GO" id="GO:0071013">
    <property type="term" value="C:catalytic step 2 spliceosome"/>
    <property type="evidence" value="ECO:0007669"/>
    <property type="project" value="TreeGrafter"/>
</dbReference>
<reference evidence="5" key="1">
    <citation type="submission" date="2007-07" db="EMBL/GenBank/DDBJ databases">
        <title>PCAP assembly of the Caenorhabditis remanei genome.</title>
        <authorList>
            <consortium name="The Caenorhabditis remanei Sequencing Consortium"/>
            <person name="Wilson R.K."/>
        </authorList>
    </citation>
    <scope>NUCLEOTIDE SEQUENCE [LARGE SCALE GENOMIC DNA]</scope>
    <source>
        <strain evidence="5">PB4641</strain>
    </source>
</reference>
<dbReference type="InParanoid" id="E3MI92"/>
<dbReference type="HOGENOM" id="CLU_050432_0_0_1"/>
<dbReference type="Proteomes" id="UP000008281">
    <property type="component" value="Unassembled WGS sequence"/>
</dbReference>
<organism evidence="6">
    <name type="scientific">Caenorhabditis remanei</name>
    <name type="common">Caenorhabditis vulgaris</name>
    <dbReference type="NCBI Taxonomy" id="31234"/>
    <lineage>
        <taxon>Eukaryota</taxon>
        <taxon>Metazoa</taxon>
        <taxon>Ecdysozoa</taxon>
        <taxon>Nematoda</taxon>
        <taxon>Chromadorea</taxon>
        <taxon>Rhabditida</taxon>
        <taxon>Rhabditina</taxon>
        <taxon>Rhabditomorpha</taxon>
        <taxon>Rhabditoidea</taxon>
        <taxon>Rhabditidae</taxon>
        <taxon>Peloderinae</taxon>
        <taxon>Caenorhabditis</taxon>
    </lineage>
</organism>
<dbReference type="AlphaFoldDB" id="E3MI92"/>
<dbReference type="InterPro" id="IPR012677">
    <property type="entry name" value="Nucleotide-bd_a/b_plait_sf"/>
</dbReference>
<dbReference type="EMBL" id="DS268447">
    <property type="protein sequence ID" value="EFP02451.1"/>
    <property type="molecule type" value="Genomic_DNA"/>
</dbReference>
<dbReference type="OMA" id="GYGPRKW"/>
<evidence type="ECO:0000259" key="4">
    <source>
        <dbReference type="PROSITE" id="PS50102"/>
    </source>
</evidence>
<dbReference type="GO" id="GO:0003730">
    <property type="term" value="F:mRNA 3'-UTR binding"/>
    <property type="evidence" value="ECO:0007669"/>
    <property type="project" value="TreeGrafter"/>
</dbReference>
<dbReference type="STRING" id="31234.E3MI92"/>
<dbReference type="PROSITE" id="PS50102">
    <property type="entry name" value="RRM"/>
    <property type="match status" value="1"/>
</dbReference>
<feature type="region of interest" description="Disordered" evidence="3">
    <location>
        <begin position="284"/>
        <end position="329"/>
    </location>
</feature>
<dbReference type="SUPFAM" id="SSF54928">
    <property type="entry name" value="RNA-binding domain, RBD"/>
    <property type="match status" value="2"/>
</dbReference>
<dbReference type="FunCoup" id="E3MI92">
    <property type="interactions" value="1710"/>
</dbReference>
<dbReference type="PANTHER" id="PTHR48026:SF21">
    <property type="entry name" value="RNA-BINDING PROTEIN R05D3.8-RELATED"/>
    <property type="match status" value="1"/>
</dbReference>
<keyword evidence="1 2" id="KW-0694">RNA-binding</keyword>
<keyword evidence="6" id="KW-1185">Reference proteome</keyword>
<dbReference type="InterPro" id="IPR035979">
    <property type="entry name" value="RBD_domain_sf"/>
</dbReference>
<dbReference type="Gene3D" id="3.30.70.330">
    <property type="match status" value="2"/>
</dbReference>
<evidence type="ECO:0000256" key="3">
    <source>
        <dbReference type="SAM" id="MobiDB-lite"/>
    </source>
</evidence>
<protein>
    <recommendedName>
        <fullName evidence="4">RRM domain-containing protein</fullName>
    </recommendedName>
</protein>
<accession>E3MI92</accession>
<evidence type="ECO:0000256" key="2">
    <source>
        <dbReference type="PROSITE-ProRule" id="PRU00176"/>
    </source>
</evidence>
<gene>
    <name evidence="5" type="ORF">CRE_00967</name>
</gene>
<evidence type="ECO:0000313" key="5">
    <source>
        <dbReference type="EMBL" id="EFP02451.1"/>
    </source>
</evidence>
<dbReference type="OrthoDB" id="5775724at2759"/>
<name>E3MI92_CAERE</name>
<evidence type="ECO:0000256" key="1">
    <source>
        <dbReference type="ARBA" id="ARBA00022884"/>
    </source>
</evidence>
<feature type="compositionally biased region" description="Polar residues" evidence="3">
    <location>
        <begin position="311"/>
        <end position="322"/>
    </location>
</feature>
<sequence>MVRRLFVQGLSSDATESSVKKYFERFGNIYECVVPSPPRYSVRNILKKPCFNVDFQVIDSGPDEEEMEARSAIRHESIPEDELLDDELDVEQYNSEKHGSFESYMKKVGDGTAFSAGTKRACSGYAYVTFVDMDGYLRCTNSETHEIDGVKCTVETAKEDNEKLEVESKRLFVSYFPLDRLTSNELKTKFGLYGKITDVEFVRDSEGPLHFCIITFADSKSVDVILTKSIYIRDVLMFMRRAVLKESIKIAQQKKMEQSQVQRIQLPLNHTAYPTPLRPVTVFPHSPYSSSPSTNPLHDPSAAAGYAPLLPQQSETDPSSQYGYGPRKW</sequence>
<dbReference type="PANTHER" id="PTHR48026">
    <property type="entry name" value="HOMOLOGOUS TO DROSOPHILA SQD (SQUID) PROTEIN"/>
    <property type="match status" value="1"/>
</dbReference>
<dbReference type="SMART" id="SM00360">
    <property type="entry name" value="RRM"/>
    <property type="match status" value="2"/>
</dbReference>